<dbReference type="STRING" id="314260.PB2503_02442"/>
<dbReference type="AlphaFoldDB" id="E0TCD2"/>
<dbReference type="GO" id="GO:0051082">
    <property type="term" value="F:unfolded protein binding"/>
    <property type="evidence" value="ECO:0007669"/>
    <property type="project" value="InterPro"/>
</dbReference>
<dbReference type="Gene3D" id="3.30.910.20">
    <property type="entry name" value="Skp domain"/>
    <property type="match status" value="1"/>
</dbReference>
<feature type="chain" id="PRO_5003140551" description="OmpH family outer membrane protein" evidence="3">
    <location>
        <begin position="21"/>
        <end position="190"/>
    </location>
</feature>
<dbReference type="InterPro" id="IPR024930">
    <property type="entry name" value="Skp_dom_sf"/>
</dbReference>
<dbReference type="HOGENOM" id="CLU_1426763_0_0_5"/>
<organism evidence="4 5">
    <name type="scientific">Parvularcula bermudensis (strain ATCC BAA-594 / HTCC2503 / KCTC 12087)</name>
    <dbReference type="NCBI Taxonomy" id="314260"/>
    <lineage>
        <taxon>Bacteria</taxon>
        <taxon>Pseudomonadati</taxon>
        <taxon>Pseudomonadota</taxon>
        <taxon>Alphaproteobacteria</taxon>
        <taxon>Parvularculales</taxon>
        <taxon>Parvularculaceae</taxon>
        <taxon>Parvularcula</taxon>
    </lineage>
</organism>
<dbReference type="SMART" id="SM00935">
    <property type="entry name" value="OmpH"/>
    <property type="match status" value="1"/>
</dbReference>
<dbReference type="Pfam" id="PF03938">
    <property type="entry name" value="OmpH"/>
    <property type="match status" value="1"/>
</dbReference>
<evidence type="ECO:0000313" key="4">
    <source>
        <dbReference type="EMBL" id="ADM08565.1"/>
    </source>
</evidence>
<sequence length="190" mass="21124">MKKFIALIVVLGMLPGAAFAQKVAYYDHGKVVRDSNAWQSIDKELAAKRDEIVAKLQPIVAEVQKEGQELQKATDGLKPEQIQARYGERVQEYQGKLAGLQASRNQVNQQMSVVRELAENKINVVINDSLDEIASRRRVDVVERQVPLSFYSKKYDATDEVLAAVNQKLSSLDIDSLVAEVAARAEAQAQ</sequence>
<dbReference type="PANTHER" id="PTHR35089">
    <property type="entry name" value="CHAPERONE PROTEIN SKP"/>
    <property type="match status" value="1"/>
</dbReference>
<proteinExistence type="inferred from homology"/>
<keyword evidence="2 3" id="KW-0732">Signal</keyword>
<name>E0TCD2_PARBH</name>
<dbReference type="OrthoDB" id="9857731at2"/>
<keyword evidence="5" id="KW-1185">Reference proteome</keyword>
<dbReference type="GO" id="GO:0050821">
    <property type="term" value="P:protein stabilization"/>
    <property type="evidence" value="ECO:0007669"/>
    <property type="project" value="TreeGrafter"/>
</dbReference>
<dbReference type="KEGG" id="pbr:PB2503_02442"/>
<dbReference type="InterPro" id="IPR005632">
    <property type="entry name" value="Chaperone_Skp"/>
</dbReference>
<dbReference type="EMBL" id="CP002156">
    <property type="protein sequence ID" value="ADM08565.1"/>
    <property type="molecule type" value="Genomic_DNA"/>
</dbReference>
<evidence type="ECO:0000256" key="3">
    <source>
        <dbReference type="SAM" id="SignalP"/>
    </source>
</evidence>
<dbReference type="Proteomes" id="UP000001302">
    <property type="component" value="Chromosome"/>
</dbReference>
<reference evidence="4 5" key="2">
    <citation type="journal article" date="2011" name="J. Bacteriol.">
        <title>Complete genome sequence of strain HTCC2503T of Parvularcula bermudensis, the type species of the order "Parvularculales" in the class Alphaproteobacteria.</title>
        <authorList>
            <person name="Oh H.M."/>
            <person name="Kang I."/>
            <person name="Vergin K.L."/>
            <person name="Kang D."/>
            <person name="Rhee K.H."/>
            <person name="Giovannoni S.J."/>
            <person name="Cho J.C."/>
        </authorList>
    </citation>
    <scope>NUCLEOTIDE SEQUENCE [LARGE SCALE GENOMIC DNA]</scope>
    <source>
        <strain evidence="5">ATCC BAA-594 / HTCC2503 / KCTC 12087</strain>
    </source>
</reference>
<feature type="signal peptide" evidence="3">
    <location>
        <begin position="1"/>
        <end position="20"/>
    </location>
</feature>
<accession>E0TCD2</accession>
<evidence type="ECO:0000313" key="5">
    <source>
        <dbReference type="Proteomes" id="UP000001302"/>
    </source>
</evidence>
<evidence type="ECO:0008006" key="6">
    <source>
        <dbReference type="Google" id="ProtNLM"/>
    </source>
</evidence>
<dbReference type="eggNOG" id="COG2825">
    <property type="taxonomic scope" value="Bacteria"/>
</dbReference>
<comment type="similarity">
    <text evidence="1">Belongs to the Skp family.</text>
</comment>
<evidence type="ECO:0000256" key="2">
    <source>
        <dbReference type="ARBA" id="ARBA00022729"/>
    </source>
</evidence>
<evidence type="ECO:0000256" key="1">
    <source>
        <dbReference type="ARBA" id="ARBA00009091"/>
    </source>
</evidence>
<dbReference type="GO" id="GO:0005829">
    <property type="term" value="C:cytosol"/>
    <property type="evidence" value="ECO:0007669"/>
    <property type="project" value="TreeGrafter"/>
</dbReference>
<dbReference type="RefSeq" id="WP_013299539.1">
    <property type="nucleotide sequence ID" value="NC_014414.1"/>
</dbReference>
<protein>
    <recommendedName>
        <fullName evidence="6">OmpH family outer membrane protein</fullName>
    </recommendedName>
</protein>
<reference evidence="5" key="1">
    <citation type="submission" date="2010-08" db="EMBL/GenBank/DDBJ databases">
        <title>Genome sequence of Parvularcula bermudensis HTCC2503.</title>
        <authorList>
            <person name="Kang D.-M."/>
            <person name="Oh H.-M."/>
            <person name="Cho J.-C."/>
        </authorList>
    </citation>
    <scope>NUCLEOTIDE SEQUENCE [LARGE SCALE GENOMIC DNA]</scope>
    <source>
        <strain evidence="5">ATCC BAA-594 / HTCC2503 / KCTC 12087</strain>
    </source>
</reference>
<dbReference type="PANTHER" id="PTHR35089:SF1">
    <property type="entry name" value="CHAPERONE PROTEIN SKP"/>
    <property type="match status" value="1"/>
</dbReference>
<gene>
    <name evidence="4" type="ordered locus">PB2503_02442</name>
</gene>
<dbReference type="SUPFAM" id="SSF111384">
    <property type="entry name" value="OmpH-like"/>
    <property type="match status" value="1"/>
</dbReference>